<keyword evidence="10" id="KW-1185">Reference proteome</keyword>
<reference evidence="9 10" key="1">
    <citation type="submission" date="2019-08" db="EMBL/GenBank/DDBJ databases">
        <title>Deep-cultivation of Planctomycetes and their phenomic and genomic characterization uncovers novel biology.</title>
        <authorList>
            <person name="Wiegand S."/>
            <person name="Jogler M."/>
            <person name="Boedeker C."/>
            <person name="Pinto D."/>
            <person name="Vollmers J."/>
            <person name="Rivas-Marin E."/>
            <person name="Kohn T."/>
            <person name="Peeters S.H."/>
            <person name="Heuer A."/>
            <person name="Rast P."/>
            <person name="Oberbeckmann S."/>
            <person name="Bunk B."/>
            <person name="Jeske O."/>
            <person name="Meyerdierks A."/>
            <person name="Storesund J.E."/>
            <person name="Kallscheuer N."/>
            <person name="Luecker S."/>
            <person name="Lage O.M."/>
            <person name="Pohl T."/>
            <person name="Merkel B.J."/>
            <person name="Hornburger P."/>
            <person name="Mueller R.-W."/>
            <person name="Bruemmer F."/>
            <person name="Labrenz M."/>
            <person name="Spormann A.M."/>
            <person name="Op den Camp H."/>
            <person name="Overmann J."/>
            <person name="Amann R."/>
            <person name="Jetten M.S.M."/>
            <person name="Mascher T."/>
            <person name="Medema M.H."/>
            <person name="Devos D.P."/>
            <person name="Kaster A.-K."/>
            <person name="Ovreas L."/>
            <person name="Rohde M."/>
            <person name="Galperin M.Y."/>
            <person name="Jogler C."/>
        </authorList>
    </citation>
    <scope>NUCLEOTIDE SEQUENCE [LARGE SCALE GENOMIC DNA]</scope>
    <source>
        <strain evidence="9 10">OJF2</strain>
    </source>
</reference>
<dbReference type="KEGG" id="agv:OJF2_17950"/>
<feature type="compositionally biased region" description="Basic and acidic residues" evidence="7">
    <location>
        <begin position="160"/>
        <end position="175"/>
    </location>
</feature>
<dbReference type="GO" id="GO:0006096">
    <property type="term" value="P:glycolytic process"/>
    <property type="evidence" value="ECO:0007669"/>
    <property type="project" value="UniProtKB-KW"/>
</dbReference>
<dbReference type="SUPFAM" id="SSF53649">
    <property type="entry name" value="Alkaline phosphatase-like"/>
    <property type="match status" value="1"/>
</dbReference>
<accession>A0A5B9VZC9</accession>
<dbReference type="Proteomes" id="UP000324233">
    <property type="component" value="Chromosome"/>
</dbReference>
<dbReference type="InterPro" id="IPR023665">
    <property type="entry name" value="ApgAM_prokaryotes"/>
</dbReference>
<comment type="pathway">
    <text evidence="3">Carbohydrate degradation.</text>
</comment>
<dbReference type="Pfam" id="PF10143">
    <property type="entry name" value="PhosphMutase"/>
    <property type="match status" value="1"/>
</dbReference>
<comment type="catalytic activity">
    <reaction evidence="1">
        <text>(2R)-2-phosphoglycerate = (2R)-3-phosphoglycerate</text>
        <dbReference type="Rhea" id="RHEA:15901"/>
        <dbReference type="ChEBI" id="CHEBI:58272"/>
        <dbReference type="ChEBI" id="CHEBI:58289"/>
        <dbReference type="EC" id="5.4.2.12"/>
    </reaction>
</comment>
<dbReference type="Pfam" id="PF01676">
    <property type="entry name" value="Metalloenzyme"/>
    <property type="match status" value="1"/>
</dbReference>
<dbReference type="Gene3D" id="3.30.70.2130">
    <property type="entry name" value="Metalloenzyme domain"/>
    <property type="match status" value="1"/>
</dbReference>
<sequence>MTRPKFVIVIPDGAADEPTELLGGKTPLQAAHVPSMDRVSREGIVGRSRNVPERFLPASDVATLSLFGYDPEKYYTGRAPLEAAAMGISLGPNDWAIRCNLMTILDGRLADFTAGHITSEEGRPLMEALQAALGRPNVEFHAGVSYRNLMIYRGQPGEARFDDSTISDPPHDHPDQPAAEHLPRGAGADLLRELMAAAGPILADHPVNRARTAAGKKPANAIWLWGQGNAPNVPPFEQVHGIKGAIISAVDLVRGVGVLAGWTRIDVPTATGYLDTDYAAKGRAAIEALKDHDIVCVHVEAPDEASHEGRADAKVEAIERIDHDIVNPVLDALRKYPEWRMVISPDHSTLLRTRAHDRALVAWAMAGTNLPASGLTYDELSARDGGGPFLTQGFRLMDRFLDLKWSGRPD</sequence>
<proteinExistence type="inferred from homology"/>
<evidence type="ECO:0000256" key="4">
    <source>
        <dbReference type="ARBA" id="ARBA00005524"/>
    </source>
</evidence>
<dbReference type="InterPro" id="IPR017850">
    <property type="entry name" value="Alkaline_phosphatase_core_sf"/>
</dbReference>
<feature type="region of interest" description="Disordered" evidence="7">
    <location>
        <begin position="160"/>
        <end position="182"/>
    </location>
</feature>
<dbReference type="Gene3D" id="3.40.720.10">
    <property type="entry name" value="Alkaline Phosphatase, subunit A"/>
    <property type="match status" value="1"/>
</dbReference>
<feature type="domain" description="Metalloenzyme" evidence="8">
    <location>
        <begin position="5"/>
        <end position="368"/>
    </location>
</feature>
<comment type="similarity">
    <text evidence="4">Belongs to the BPG-independent phosphoglycerate mutase family. A-PGAM subfamily.</text>
</comment>
<dbReference type="PIRSF" id="PIRSF006392">
    <property type="entry name" value="IPGAM_arch"/>
    <property type="match status" value="1"/>
</dbReference>
<protein>
    <submittedName>
        <fullName evidence="9">Cofactor-independent phosphoglycerate mutase</fullName>
    </submittedName>
</protein>
<evidence type="ECO:0000259" key="8">
    <source>
        <dbReference type="Pfam" id="PF01676"/>
    </source>
</evidence>
<dbReference type="CDD" id="cd16011">
    <property type="entry name" value="iPGM_like"/>
    <property type="match status" value="1"/>
</dbReference>
<dbReference type="InterPro" id="IPR006124">
    <property type="entry name" value="Metalloenzyme"/>
</dbReference>
<dbReference type="GO" id="GO:0004619">
    <property type="term" value="F:phosphoglycerate mutase activity"/>
    <property type="evidence" value="ECO:0007669"/>
    <property type="project" value="UniProtKB-EC"/>
</dbReference>
<dbReference type="NCBIfam" id="NF003242">
    <property type="entry name" value="PRK04200.1"/>
    <property type="match status" value="1"/>
</dbReference>
<evidence type="ECO:0000256" key="3">
    <source>
        <dbReference type="ARBA" id="ARBA00004921"/>
    </source>
</evidence>
<name>A0A5B9VZC9_9BACT</name>
<dbReference type="EMBL" id="CP042997">
    <property type="protein sequence ID" value="QEH33294.1"/>
    <property type="molecule type" value="Genomic_DNA"/>
</dbReference>
<organism evidence="9 10">
    <name type="scientific">Aquisphaera giovannonii</name>
    <dbReference type="NCBI Taxonomy" id="406548"/>
    <lineage>
        <taxon>Bacteria</taxon>
        <taxon>Pseudomonadati</taxon>
        <taxon>Planctomycetota</taxon>
        <taxon>Planctomycetia</taxon>
        <taxon>Isosphaerales</taxon>
        <taxon>Isosphaeraceae</taxon>
        <taxon>Aquisphaera</taxon>
    </lineage>
</organism>
<evidence type="ECO:0000256" key="7">
    <source>
        <dbReference type="SAM" id="MobiDB-lite"/>
    </source>
</evidence>
<dbReference type="InterPro" id="IPR042253">
    <property type="entry name" value="Pglycerate_mutase_ApgM_sf"/>
</dbReference>
<dbReference type="OrthoDB" id="9804453at2"/>
<evidence type="ECO:0000256" key="5">
    <source>
        <dbReference type="ARBA" id="ARBA00023152"/>
    </source>
</evidence>
<comment type="function">
    <text evidence="2">Catalyzes the interconversion of 2-phosphoglycerate and 3-phosphoglycerate.</text>
</comment>
<dbReference type="PANTHER" id="PTHR31209:SF4">
    <property type="entry name" value="2,3-BISPHOSPHOGLYCERATE-INDEPENDENT PHOSPHOGLYCERATE MUTASE"/>
    <property type="match status" value="1"/>
</dbReference>
<evidence type="ECO:0000313" key="10">
    <source>
        <dbReference type="Proteomes" id="UP000324233"/>
    </source>
</evidence>
<dbReference type="GO" id="GO:0046872">
    <property type="term" value="F:metal ion binding"/>
    <property type="evidence" value="ECO:0007669"/>
    <property type="project" value="InterPro"/>
</dbReference>
<gene>
    <name evidence="9" type="ORF">OJF2_17950</name>
</gene>
<keyword evidence="6" id="KW-0413">Isomerase</keyword>
<evidence type="ECO:0000256" key="1">
    <source>
        <dbReference type="ARBA" id="ARBA00000370"/>
    </source>
</evidence>
<dbReference type="NCBIfam" id="TIGR00306">
    <property type="entry name" value="apgM"/>
    <property type="match status" value="1"/>
</dbReference>
<dbReference type="AlphaFoldDB" id="A0A5B9VZC9"/>
<evidence type="ECO:0000256" key="2">
    <source>
        <dbReference type="ARBA" id="ARBA00002315"/>
    </source>
</evidence>
<dbReference type="PANTHER" id="PTHR31209">
    <property type="entry name" value="COFACTOR-INDEPENDENT PHOSPHOGLYCERATE MUTASE"/>
    <property type="match status" value="1"/>
</dbReference>
<keyword evidence="5" id="KW-0324">Glycolysis</keyword>
<evidence type="ECO:0000256" key="6">
    <source>
        <dbReference type="ARBA" id="ARBA00023235"/>
    </source>
</evidence>
<dbReference type="RefSeq" id="WP_148593065.1">
    <property type="nucleotide sequence ID" value="NZ_CP042997.1"/>
</dbReference>
<dbReference type="InterPro" id="IPR004456">
    <property type="entry name" value="Pglycerate_mutase_ApgM"/>
</dbReference>
<evidence type="ECO:0000313" key="9">
    <source>
        <dbReference type="EMBL" id="QEH33294.1"/>
    </source>
</evidence>
<dbReference type="NCBIfam" id="TIGR02535">
    <property type="entry name" value="hyp_Hser_kinase"/>
    <property type="match status" value="1"/>
</dbReference>